<comment type="similarity">
    <text evidence="2">Belongs to the NAD(P)-dependent epimerase/dehydratase family. GDP-mannose 4,6-dehydratase subfamily.</text>
</comment>
<feature type="domain" description="NAD(P)-binding" evidence="5">
    <location>
        <begin position="31"/>
        <end position="102"/>
    </location>
</feature>
<dbReference type="InterPro" id="IPR036291">
    <property type="entry name" value="NAD(P)-bd_dom_sf"/>
</dbReference>
<dbReference type="PANTHER" id="PTHR43715:SF1">
    <property type="entry name" value="GDP-MANNOSE 4,6 DEHYDRATASE"/>
    <property type="match status" value="1"/>
</dbReference>
<evidence type="ECO:0000256" key="4">
    <source>
        <dbReference type="ARBA" id="ARBA00023239"/>
    </source>
</evidence>
<dbReference type="PANTHER" id="PTHR43715">
    <property type="entry name" value="GDP-MANNOSE 4,6-DEHYDRATASE"/>
    <property type="match status" value="1"/>
</dbReference>
<dbReference type="Gene3D" id="3.90.25.10">
    <property type="entry name" value="UDP-galactose 4-epimerase, domain 1"/>
    <property type="match status" value="1"/>
</dbReference>
<comment type="caution">
    <text evidence="6">The sequence shown here is derived from an EMBL/GenBank/DDBJ whole genome shotgun (WGS) entry which is preliminary data.</text>
</comment>
<dbReference type="GO" id="GO:0008446">
    <property type="term" value="F:GDP-mannose 4,6-dehydratase activity"/>
    <property type="evidence" value="ECO:0007669"/>
    <property type="project" value="UniProtKB-EC"/>
</dbReference>
<dbReference type="EMBL" id="LACI01000331">
    <property type="protein sequence ID" value="KJU87072.1"/>
    <property type="molecule type" value="Genomic_DNA"/>
</dbReference>
<dbReference type="GO" id="GO:0042351">
    <property type="term" value="P:'de novo' GDP-L-fucose biosynthetic process"/>
    <property type="evidence" value="ECO:0007669"/>
    <property type="project" value="TreeGrafter"/>
</dbReference>
<evidence type="ECO:0000259" key="5">
    <source>
        <dbReference type="Pfam" id="PF16363"/>
    </source>
</evidence>
<gene>
    <name evidence="6" type="ORF">MBAV_000734</name>
</gene>
<sequence length="112" mass="13154">TYSADFTYENLQIQNNVIVCLCHKFYQFFEFELTAEYLGMRLAWEGVGINEQGIDRNTGKVIVEIDPRFFRPVDVDHLIGNASKAKEKIKWQPKLKFKELVELIYLPQPLIE</sequence>
<evidence type="ECO:0000313" key="7">
    <source>
        <dbReference type="Proteomes" id="UP000033423"/>
    </source>
</evidence>
<dbReference type="InterPro" id="IPR016040">
    <property type="entry name" value="NAD(P)-bd_dom"/>
</dbReference>
<reference evidence="6 7" key="1">
    <citation type="submission" date="2015-02" db="EMBL/GenBank/DDBJ databases">
        <title>Single-cell genomics of uncultivated deep-branching MTB reveals a conserved set of magnetosome genes.</title>
        <authorList>
            <person name="Kolinko S."/>
            <person name="Richter M."/>
            <person name="Glockner F.O."/>
            <person name="Brachmann A."/>
            <person name="Schuler D."/>
        </authorList>
    </citation>
    <scope>NUCLEOTIDE SEQUENCE [LARGE SCALE GENOMIC DNA]</scope>
    <source>
        <strain evidence="6">TM-1</strain>
    </source>
</reference>
<dbReference type="Pfam" id="PF16363">
    <property type="entry name" value="GDP_Man_Dehyd"/>
    <property type="match status" value="1"/>
</dbReference>
<accession>A0A0F3GZ03</accession>
<dbReference type="EC" id="4.2.1.47" evidence="3"/>
<evidence type="ECO:0000256" key="3">
    <source>
        <dbReference type="ARBA" id="ARBA00011989"/>
    </source>
</evidence>
<comment type="cofactor">
    <cofactor evidence="1">
        <name>NADP(+)</name>
        <dbReference type="ChEBI" id="CHEBI:58349"/>
    </cofactor>
</comment>
<dbReference type="SUPFAM" id="SSF51735">
    <property type="entry name" value="NAD(P)-binding Rossmann-fold domains"/>
    <property type="match status" value="1"/>
</dbReference>
<name>A0A0F3GZ03_9BACT</name>
<organism evidence="6 7">
    <name type="scientific">Candidatus Magnetobacterium bavaricum</name>
    <dbReference type="NCBI Taxonomy" id="29290"/>
    <lineage>
        <taxon>Bacteria</taxon>
        <taxon>Pseudomonadati</taxon>
        <taxon>Nitrospirota</taxon>
        <taxon>Thermodesulfovibrionia</taxon>
        <taxon>Thermodesulfovibrionales</taxon>
        <taxon>Candidatus Magnetobacteriaceae</taxon>
        <taxon>Candidatus Magnetobacterium</taxon>
    </lineage>
</organism>
<protein>
    <recommendedName>
        <fullName evidence="3">GDP-mannose 4,6-dehydratase</fullName>
        <ecNumber evidence="3">4.2.1.47</ecNumber>
    </recommendedName>
</protein>
<dbReference type="AlphaFoldDB" id="A0A0F3GZ03"/>
<dbReference type="Gene3D" id="3.40.50.720">
    <property type="entry name" value="NAD(P)-binding Rossmann-like Domain"/>
    <property type="match status" value="1"/>
</dbReference>
<evidence type="ECO:0000313" key="6">
    <source>
        <dbReference type="EMBL" id="KJU87072.1"/>
    </source>
</evidence>
<evidence type="ECO:0000256" key="2">
    <source>
        <dbReference type="ARBA" id="ARBA00009263"/>
    </source>
</evidence>
<dbReference type="InterPro" id="IPR006368">
    <property type="entry name" value="GDP_Man_deHydtase"/>
</dbReference>
<keyword evidence="4" id="KW-0456">Lyase</keyword>
<feature type="non-terminal residue" evidence="6">
    <location>
        <position position="1"/>
    </location>
</feature>
<evidence type="ECO:0000256" key="1">
    <source>
        <dbReference type="ARBA" id="ARBA00001937"/>
    </source>
</evidence>
<dbReference type="Proteomes" id="UP000033423">
    <property type="component" value="Unassembled WGS sequence"/>
</dbReference>
<proteinExistence type="inferred from homology"/>
<keyword evidence="7" id="KW-1185">Reference proteome</keyword>